<dbReference type="OrthoDB" id="426718at2759"/>
<dbReference type="InterPro" id="IPR021838">
    <property type="entry name" value="DUF3431"/>
</dbReference>
<dbReference type="Proteomes" id="UP000027002">
    <property type="component" value="Chromosome 6"/>
</dbReference>
<protein>
    <submittedName>
        <fullName evidence="3">Uncharacterized protein</fullName>
    </submittedName>
</protein>
<keyword evidence="4" id="KW-1185">Reference proteome</keyword>
<dbReference type="GeneID" id="66067953"/>
<evidence type="ECO:0000313" key="4">
    <source>
        <dbReference type="Proteomes" id="UP000027002"/>
    </source>
</evidence>
<feature type="region of interest" description="Disordered" evidence="1">
    <location>
        <begin position="61"/>
        <end position="149"/>
    </location>
</feature>
<dbReference type="KEGG" id="uvi:66067953"/>
<proteinExistence type="predicted"/>
<feature type="compositionally biased region" description="Low complexity" evidence="1">
    <location>
        <begin position="105"/>
        <end position="144"/>
    </location>
</feature>
<gene>
    <name evidence="3" type="ORF">UV8b_07176</name>
</gene>
<keyword evidence="2" id="KW-1133">Transmembrane helix</keyword>
<reference evidence="3" key="1">
    <citation type="submission" date="2020-03" db="EMBL/GenBank/DDBJ databases">
        <title>A mixture of massive structural variations and highly conserved coding sequences in Ustilaginoidea virens genome.</title>
        <authorList>
            <person name="Zhang K."/>
            <person name="Zhao Z."/>
            <person name="Zhang Z."/>
            <person name="Li Y."/>
            <person name="Hsiang T."/>
            <person name="Sun W."/>
        </authorList>
    </citation>
    <scope>NUCLEOTIDE SEQUENCE</scope>
    <source>
        <strain evidence="3">UV-8b</strain>
    </source>
</reference>
<dbReference type="PANTHER" id="PTHR37490">
    <property type="entry name" value="EXPRESSED PROTEIN"/>
    <property type="match status" value="1"/>
</dbReference>
<organism evidence="3 4">
    <name type="scientific">Ustilaginoidea virens</name>
    <name type="common">Rice false smut fungus</name>
    <name type="synonym">Villosiclava virens</name>
    <dbReference type="NCBI Taxonomy" id="1159556"/>
    <lineage>
        <taxon>Eukaryota</taxon>
        <taxon>Fungi</taxon>
        <taxon>Dikarya</taxon>
        <taxon>Ascomycota</taxon>
        <taxon>Pezizomycotina</taxon>
        <taxon>Sordariomycetes</taxon>
        <taxon>Hypocreomycetidae</taxon>
        <taxon>Hypocreales</taxon>
        <taxon>Clavicipitaceae</taxon>
        <taxon>Ustilaginoidea</taxon>
    </lineage>
</organism>
<evidence type="ECO:0000313" key="3">
    <source>
        <dbReference type="EMBL" id="QUC22935.1"/>
    </source>
</evidence>
<evidence type="ECO:0000256" key="2">
    <source>
        <dbReference type="SAM" id="Phobius"/>
    </source>
</evidence>
<feature type="compositionally biased region" description="Basic and acidic residues" evidence="1">
    <location>
        <begin position="93"/>
        <end position="104"/>
    </location>
</feature>
<dbReference type="EMBL" id="CP072758">
    <property type="protein sequence ID" value="QUC22935.1"/>
    <property type="molecule type" value="Genomic_DNA"/>
</dbReference>
<dbReference type="PANTHER" id="PTHR37490:SF3">
    <property type="entry name" value="DUF3431 DOMAIN CONTAINING PROTEIN"/>
    <property type="match status" value="1"/>
</dbReference>
<sequence>MQVFGKMFPPPSSPTRAKAPASRFPNIMGAVRRPPKLVTLFLLLAWIYLCSMWFPIRGFSSSSDTAQPEAVHEEHHHVDSGPQFPVVQTQAQDAKHDQKEDQKQDQNQQHQQQQSSAQSGQQQTQDSPAKDAQPSSPAPSSSSSITHALPEDSSELVLAGWDSYNRTWLDKFLPNWKINFYMADDPEKSELKFPAKKGNEAMIYLSYIIDRYESLPAHVVFFHSDRFNWYTDDPDYDSLPLLKALKLDYVKEHGFVNLRCTWMLGCPAEIKPSLDESSSSSPGAPVHAKHVYKKAFTELYPDLHVPAVVGTSCCAQFAVHRDRILRRPKKDYEHYRDWLVKTDLGDDLSVRVFEYSWHIMFGKAGVYCPKVDTCYCKVYGMCDLKCDQMGCEGRYTMPPSQNLPSEWPRKGWNGEDRKWSGEL</sequence>
<feature type="compositionally biased region" description="Basic and acidic residues" evidence="1">
    <location>
        <begin position="70"/>
        <end position="79"/>
    </location>
</feature>
<feature type="transmembrane region" description="Helical" evidence="2">
    <location>
        <begin position="37"/>
        <end position="56"/>
    </location>
</feature>
<feature type="region of interest" description="Disordered" evidence="1">
    <location>
        <begin position="1"/>
        <end position="20"/>
    </location>
</feature>
<keyword evidence="2" id="KW-0472">Membrane</keyword>
<name>A0A8E5HX01_USTVR</name>
<keyword evidence="2" id="KW-0812">Transmembrane</keyword>
<dbReference type="Pfam" id="PF11913">
    <property type="entry name" value="DUF3431"/>
    <property type="match status" value="1"/>
</dbReference>
<dbReference type="RefSeq" id="XP_043000608.1">
    <property type="nucleotide sequence ID" value="XM_043144673.1"/>
</dbReference>
<evidence type="ECO:0000256" key="1">
    <source>
        <dbReference type="SAM" id="MobiDB-lite"/>
    </source>
</evidence>
<dbReference type="AlphaFoldDB" id="A0A8E5HX01"/>
<accession>A0A8E5HX01</accession>